<dbReference type="PANTHER" id="PTHR46017:SF2">
    <property type="entry name" value="MANNOSYLGLYCERATE HYDROLASE"/>
    <property type="match status" value="1"/>
</dbReference>
<dbReference type="AlphaFoldDB" id="A0AAU7VT64"/>
<evidence type="ECO:0000259" key="1">
    <source>
        <dbReference type="Pfam" id="PF01074"/>
    </source>
</evidence>
<proteinExistence type="predicted"/>
<dbReference type="Gene3D" id="3.20.110.10">
    <property type="entry name" value="Glycoside hydrolase 38, N terminal domain"/>
    <property type="match status" value="1"/>
</dbReference>
<reference evidence="2" key="1">
    <citation type="submission" date="2024-06" db="EMBL/GenBank/DDBJ databases">
        <title>Draft genome sequence of Microbacterium sp. strain A8/3-1, isolated from Oxytropis tragacanthoides Fisch. ex DC. Root nodules in the Altai region of Russia.</title>
        <authorList>
            <person name="Sazanova A."/>
            <person name="Guro P."/>
            <person name="Kuznetsova I."/>
            <person name="Belimov A."/>
            <person name="Safronova V."/>
        </authorList>
    </citation>
    <scope>NUCLEOTIDE SEQUENCE</scope>
    <source>
        <strain evidence="2">A8/3-1</strain>
    </source>
</reference>
<dbReference type="InterPro" id="IPR027291">
    <property type="entry name" value="Glyco_hydro_38_N_sf"/>
</dbReference>
<dbReference type="PANTHER" id="PTHR46017">
    <property type="entry name" value="ALPHA-MANNOSIDASE 2C1"/>
    <property type="match status" value="1"/>
</dbReference>
<sequence length="829" mass="91539">MRDISRISIIPTSHLDLFWLGDYRNCLSRGDGLIRRYLDRADESGNETFVIDTAIFAEHFLMTHPHYEPLVRRLIAEKRLEIGGAYIDRWENLVLGESLIRNIQIGRRWAKERLGIETRLAAHPDLPGLNAQTSQIYTQAGVDYYVTSRKIFHEGRIWRHVAPDGSAMHVMHWPVHYVFVPFREGSLVEGAEGHFVGGKTLEHEDMAGRYPHGTLAMSGSAGDLTGPEDFITRYGKDQRAYIDQFQHEFPEIEIDYAIPATVMQPYLDDPVELPEREGTFPSVWGVAPDEEMRFFHRVRAIERDLLDAETAAVLAASAGRAPLPESAAQWHGLYGEEAFFAPKDLAPAGREFEWLWRMQVFTQDHNGGGEDGALSVFQKKVRHDRARGYAADVVTHAVATGADAGARPVVFRTRFGAEPVLLVDVGADAALDAALDSETGSTQVLEGADGRAIRAVAADLPESIGLHPLTTAAATGSIDVRSDADEVVVTTGDLQLQVSRTSGEAWLTQDDRRRRILAPAYAVRELGNDVTLATDEEQRVDAVLLDVAVGSQGALAVQVHLDWELLGVTWRQILTVWAHEKAVDVEMDVDWPALEDWQVRLPLLPEASRSALSFGTPFHGSPWDCIPEGAHPYAPDEISPEDQAAYREVQHWIAADDADGAVAVLTEHPAFRSEHGETSAVLLRTAASCGDRRLHWTNPGKTTWQFRVQVLDASDYVAALADRRWRRSRVLFGDAAESVLLENHGDDVRVSALYLDEDGRACVRLVNQSASTVTARLTGLLTAEGADVIDLTGAVVGEVPVADGRVDIELAPWRISTLKFTAALTEDAR</sequence>
<name>A0AAU7VT64_9MICO</name>
<dbReference type="InterPro" id="IPR011330">
    <property type="entry name" value="Glyco_hydro/deAcase_b/a-brl"/>
</dbReference>
<dbReference type="InterPro" id="IPR000602">
    <property type="entry name" value="Glyco_hydro_38_N"/>
</dbReference>
<evidence type="ECO:0000313" key="2">
    <source>
        <dbReference type="EMBL" id="XBX77387.1"/>
    </source>
</evidence>
<protein>
    <recommendedName>
        <fullName evidence="1">Glycoside hydrolase family 38 N-terminal domain-containing protein</fullName>
    </recommendedName>
</protein>
<dbReference type="Pfam" id="PF01074">
    <property type="entry name" value="Glyco_hydro_38N"/>
    <property type="match status" value="1"/>
</dbReference>
<dbReference type="GO" id="GO:0004559">
    <property type="term" value="F:alpha-mannosidase activity"/>
    <property type="evidence" value="ECO:0007669"/>
    <property type="project" value="InterPro"/>
</dbReference>
<dbReference type="RefSeq" id="WP_350350875.1">
    <property type="nucleotide sequence ID" value="NZ_CP158357.1"/>
</dbReference>
<gene>
    <name evidence="2" type="ORF">ABS642_15930</name>
</gene>
<feature type="domain" description="Glycoside hydrolase family 38 N-terminal" evidence="1">
    <location>
        <begin position="7"/>
        <end position="150"/>
    </location>
</feature>
<dbReference type="SUPFAM" id="SSF88713">
    <property type="entry name" value="Glycoside hydrolase/deacetylase"/>
    <property type="match status" value="1"/>
</dbReference>
<accession>A0AAU7VT64</accession>
<dbReference type="GO" id="GO:0009313">
    <property type="term" value="P:oligosaccharide catabolic process"/>
    <property type="evidence" value="ECO:0007669"/>
    <property type="project" value="TreeGrafter"/>
</dbReference>
<organism evidence="2">
    <name type="scientific">Microbacterium sp. A8/3-1</name>
    <dbReference type="NCBI Taxonomy" id="3160749"/>
    <lineage>
        <taxon>Bacteria</taxon>
        <taxon>Bacillati</taxon>
        <taxon>Actinomycetota</taxon>
        <taxon>Actinomycetes</taxon>
        <taxon>Micrococcales</taxon>
        <taxon>Microbacteriaceae</taxon>
        <taxon>Microbacterium</taxon>
    </lineage>
</organism>
<dbReference type="EMBL" id="CP158357">
    <property type="protein sequence ID" value="XBX77387.1"/>
    <property type="molecule type" value="Genomic_DNA"/>
</dbReference>
<dbReference type="GO" id="GO:0006013">
    <property type="term" value="P:mannose metabolic process"/>
    <property type="evidence" value="ECO:0007669"/>
    <property type="project" value="InterPro"/>
</dbReference>